<keyword evidence="2" id="KW-1185">Reference proteome</keyword>
<sequence length="139" mass="16164">MDQQHITQRSELVEMQFDGSAEPKVLPEISHGGFARVYKGMLDNSKPSLDTQINSQMTWHTFGLFKHPDASHGHEWRRRYQMMNGISDGIYYLHRKKIVHLDLKPTNVLLDYNMMPKIADLVSRYASTKPKLGDYFKPN</sequence>
<reference evidence="1" key="2">
    <citation type="submission" date="2025-09" db="UniProtKB">
        <authorList>
            <consortium name="EnsemblPlants"/>
        </authorList>
    </citation>
    <scope>IDENTIFICATION</scope>
</reference>
<evidence type="ECO:0000313" key="1">
    <source>
        <dbReference type="EnsemblPlants" id="AVESA.00010b.r2.4AG0586330.1.CDS"/>
    </source>
</evidence>
<organism evidence="1 2">
    <name type="scientific">Avena sativa</name>
    <name type="common">Oat</name>
    <dbReference type="NCBI Taxonomy" id="4498"/>
    <lineage>
        <taxon>Eukaryota</taxon>
        <taxon>Viridiplantae</taxon>
        <taxon>Streptophyta</taxon>
        <taxon>Embryophyta</taxon>
        <taxon>Tracheophyta</taxon>
        <taxon>Spermatophyta</taxon>
        <taxon>Magnoliopsida</taxon>
        <taxon>Liliopsida</taxon>
        <taxon>Poales</taxon>
        <taxon>Poaceae</taxon>
        <taxon>BOP clade</taxon>
        <taxon>Pooideae</taxon>
        <taxon>Poodae</taxon>
        <taxon>Poeae</taxon>
        <taxon>Poeae Chloroplast Group 1 (Aveneae type)</taxon>
        <taxon>Aveninae</taxon>
        <taxon>Avena</taxon>
    </lineage>
</organism>
<protein>
    <submittedName>
        <fullName evidence="1">Uncharacterized protein</fullName>
    </submittedName>
</protein>
<dbReference type="EnsemblPlants" id="AVESA.00010b.r2.4AG0586330.1">
    <property type="protein sequence ID" value="AVESA.00010b.r2.4AG0586330.1.CDS"/>
    <property type="gene ID" value="AVESA.00010b.r2.4AG0586330"/>
</dbReference>
<dbReference type="Proteomes" id="UP001732700">
    <property type="component" value="Chromosome 4A"/>
</dbReference>
<proteinExistence type="predicted"/>
<reference evidence="1" key="1">
    <citation type="submission" date="2021-05" db="EMBL/GenBank/DDBJ databases">
        <authorList>
            <person name="Scholz U."/>
            <person name="Mascher M."/>
            <person name="Fiebig A."/>
        </authorList>
    </citation>
    <scope>NUCLEOTIDE SEQUENCE [LARGE SCALE GENOMIC DNA]</scope>
</reference>
<accession>A0ACD5W7N9</accession>
<evidence type="ECO:0000313" key="2">
    <source>
        <dbReference type="Proteomes" id="UP001732700"/>
    </source>
</evidence>
<name>A0ACD5W7N9_AVESA</name>